<reference evidence="1 2" key="1">
    <citation type="submission" date="2019-06" db="EMBL/GenBank/DDBJ databases">
        <title>Sequencing the genomes of 1000 actinobacteria strains.</title>
        <authorList>
            <person name="Klenk H.-P."/>
        </authorList>
    </citation>
    <scope>NUCLEOTIDE SEQUENCE [LARGE SCALE GENOMIC DNA]</scope>
    <source>
        <strain evidence="1 2">DSM 18031</strain>
    </source>
</reference>
<evidence type="ECO:0008006" key="3">
    <source>
        <dbReference type="Google" id="ProtNLM"/>
    </source>
</evidence>
<accession>A0A543HRS8</accession>
<comment type="caution">
    <text evidence="1">The sequence shown here is derived from an EMBL/GenBank/DDBJ whole genome shotgun (WGS) entry which is preliminary data.</text>
</comment>
<organism evidence="1 2">
    <name type="scientific">Klugiella xanthotipulae</name>
    <dbReference type="NCBI Taxonomy" id="244735"/>
    <lineage>
        <taxon>Bacteria</taxon>
        <taxon>Bacillati</taxon>
        <taxon>Actinomycetota</taxon>
        <taxon>Actinomycetes</taxon>
        <taxon>Micrococcales</taxon>
        <taxon>Microbacteriaceae</taxon>
        <taxon>Klugiella</taxon>
    </lineage>
</organism>
<dbReference type="Pfam" id="PF02620">
    <property type="entry name" value="YceD"/>
    <property type="match status" value="1"/>
</dbReference>
<dbReference type="Proteomes" id="UP000318331">
    <property type="component" value="Unassembled WGS sequence"/>
</dbReference>
<keyword evidence="2" id="KW-1185">Reference proteome</keyword>
<sequence>MPISLYSENVRDLIHRPGEMRERDREFAVPEELGAGLLTVKAGENLRLDVRLESIHEGILASVSVKTVARGICGRCLKDLKQDVKVEFQELFAYSLDEAYEYEVHGDYVDLEPPLRDAVVLSLPFQPVCQPECLGLDPVTGEEITEASGVSAEPDIDPRWAALTELAASTDRGEDTESTS</sequence>
<name>A0A543HRS8_9MICO</name>
<proteinExistence type="predicted"/>
<evidence type="ECO:0000313" key="2">
    <source>
        <dbReference type="Proteomes" id="UP000318331"/>
    </source>
</evidence>
<gene>
    <name evidence="1" type="ORF">FB466_1982</name>
</gene>
<dbReference type="RefSeq" id="WP_246054616.1">
    <property type="nucleotide sequence ID" value="NZ_BAAAYS010000016.1"/>
</dbReference>
<dbReference type="InterPro" id="IPR003772">
    <property type="entry name" value="YceD"/>
</dbReference>
<dbReference type="EMBL" id="VFPN01000003">
    <property type="protein sequence ID" value="TQM61055.1"/>
    <property type="molecule type" value="Genomic_DNA"/>
</dbReference>
<dbReference type="AlphaFoldDB" id="A0A543HRS8"/>
<protein>
    <recommendedName>
        <fullName evidence="3">DUF177 domain-containing protein</fullName>
    </recommendedName>
</protein>
<evidence type="ECO:0000313" key="1">
    <source>
        <dbReference type="EMBL" id="TQM61055.1"/>
    </source>
</evidence>